<keyword evidence="4" id="KW-1185">Reference proteome</keyword>
<dbReference type="InterPro" id="IPR001932">
    <property type="entry name" value="PPM-type_phosphatase-like_dom"/>
</dbReference>
<dbReference type="InterPro" id="IPR036457">
    <property type="entry name" value="PPM-type-like_dom_sf"/>
</dbReference>
<evidence type="ECO:0000313" key="3">
    <source>
        <dbReference type="EMBL" id="VDP88238.1"/>
    </source>
</evidence>
<feature type="region of interest" description="Disordered" evidence="1">
    <location>
        <begin position="176"/>
        <end position="218"/>
    </location>
</feature>
<dbReference type="OrthoDB" id="10264738at2759"/>
<evidence type="ECO:0000313" key="4">
    <source>
        <dbReference type="Proteomes" id="UP000272942"/>
    </source>
</evidence>
<dbReference type="EMBL" id="UZAN01050454">
    <property type="protein sequence ID" value="VDP88238.1"/>
    <property type="molecule type" value="Genomic_DNA"/>
</dbReference>
<reference evidence="5" key="1">
    <citation type="submission" date="2016-06" db="UniProtKB">
        <authorList>
            <consortium name="WormBaseParasite"/>
        </authorList>
    </citation>
    <scope>IDENTIFICATION</scope>
</reference>
<feature type="compositionally biased region" description="Low complexity" evidence="1">
    <location>
        <begin position="178"/>
        <end position="194"/>
    </location>
</feature>
<dbReference type="SMART" id="SM00332">
    <property type="entry name" value="PP2Cc"/>
    <property type="match status" value="1"/>
</dbReference>
<evidence type="ECO:0000259" key="2">
    <source>
        <dbReference type="PROSITE" id="PS51746"/>
    </source>
</evidence>
<reference evidence="3 4" key="2">
    <citation type="submission" date="2018-11" db="EMBL/GenBank/DDBJ databases">
        <authorList>
            <consortium name="Pathogen Informatics"/>
        </authorList>
    </citation>
    <scope>NUCLEOTIDE SEQUENCE [LARGE SCALE GENOMIC DNA]</scope>
    <source>
        <strain evidence="3 4">Egypt</strain>
    </source>
</reference>
<dbReference type="SUPFAM" id="SSF81606">
    <property type="entry name" value="PP2C-like"/>
    <property type="match status" value="1"/>
</dbReference>
<name>A0A183AWA5_9TREM</name>
<evidence type="ECO:0000256" key="1">
    <source>
        <dbReference type="SAM" id="MobiDB-lite"/>
    </source>
</evidence>
<accession>A0A183AWA5</accession>
<dbReference type="CDD" id="cd00143">
    <property type="entry name" value="PP2Cc"/>
    <property type="match status" value="1"/>
</dbReference>
<evidence type="ECO:0000313" key="5">
    <source>
        <dbReference type="WBParaSite" id="ECPE_0001127501-mRNA-1"/>
    </source>
</evidence>
<feature type="domain" description="PPM-type phosphatase" evidence="2">
    <location>
        <begin position="1"/>
        <end position="164"/>
    </location>
</feature>
<dbReference type="Pfam" id="PF00481">
    <property type="entry name" value="PP2C"/>
    <property type="match status" value="1"/>
</dbReference>
<dbReference type="PANTHER" id="PTHR13832:SF699">
    <property type="entry name" value="INTEGRIN-LINKED KINASE-ASSOCIATED SERINE_THREONINE PHOSPHATASE 2C"/>
    <property type="match status" value="1"/>
</dbReference>
<sequence length="218" mass="23749">MSESVLPDALCLTRDHNPVDYEERQRIQATGATVQNGRINNVLEVSRSFGDYQFKKQGVTCIPDVRKCQLTSNDKFLLIACDGLWKSFPPSEAVKMVDQLLQKEVSSALLERESLRKIQIGSPNTADSDCLLTQRRVEAVCTQIVNEAVLRMSGDNVTCILIVFPDSYGAHLSSSPITTEAGASATSSTGPAATKRLSNSSVKQSDAIEPPTKLSRSE</sequence>
<proteinExistence type="predicted"/>
<protein>
    <submittedName>
        <fullName evidence="5">PPM-type phosphatase domain-containing protein</fullName>
    </submittedName>
</protein>
<gene>
    <name evidence="3" type="ORF">ECPE_LOCUS11242</name>
</gene>
<dbReference type="GO" id="GO:0004722">
    <property type="term" value="F:protein serine/threonine phosphatase activity"/>
    <property type="evidence" value="ECO:0007669"/>
    <property type="project" value="InterPro"/>
</dbReference>
<dbReference type="Proteomes" id="UP000272942">
    <property type="component" value="Unassembled WGS sequence"/>
</dbReference>
<dbReference type="PROSITE" id="PS51746">
    <property type="entry name" value="PPM_2"/>
    <property type="match status" value="1"/>
</dbReference>
<dbReference type="PANTHER" id="PTHR13832">
    <property type="entry name" value="PROTEIN PHOSPHATASE 2C"/>
    <property type="match status" value="1"/>
</dbReference>
<dbReference type="Gene3D" id="3.60.40.10">
    <property type="entry name" value="PPM-type phosphatase domain"/>
    <property type="match status" value="1"/>
</dbReference>
<dbReference type="WBParaSite" id="ECPE_0001127501-mRNA-1">
    <property type="protein sequence ID" value="ECPE_0001127501-mRNA-1"/>
    <property type="gene ID" value="ECPE_0001127501"/>
</dbReference>
<dbReference type="AlphaFoldDB" id="A0A183AWA5"/>
<dbReference type="InterPro" id="IPR015655">
    <property type="entry name" value="PP2C"/>
</dbReference>
<organism evidence="5">
    <name type="scientific">Echinostoma caproni</name>
    <dbReference type="NCBI Taxonomy" id="27848"/>
    <lineage>
        <taxon>Eukaryota</taxon>
        <taxon>Metazoa</taxon>
        <taxon>Spiralia</taxon>
        <taxon>Lophotrochozoa</taxon>
        <taxon>Platyhelminthes</taxon>
        <taxon>Trematoda</taxon>
        <taxon>Digenea</taxon>
        <taxon>Plagiorchiida</taxon>
        <taxon>Echinostomata</taxon>
        <taxon>Echinostomatoidea</taxon>
        <taxon>Echinostomatidae</taxon>
        <taxon>Echinostoma</taxon>
    </lineage>
</organism>